<dbReference type="InterPro" id="IPR023606">
    <property type="entry name" value="CoA-Trfase_III_dom_1_sf"/>
</dbReference>
<evidence type="ECO:0000313" key="3">
    <source>
        <dbReference type="EMBL" id="RZS56605.1"/>
    </source>
</evidence>
<dbReference type="EMBL" id="SGWV01000008">
    <property type="protein sequence ID" value="RZS56605.1"/>
    <property type="molecule type" value="Genomic_DNA"/>
</dbReference>
<dbReference type="PANTHER" id="PTHR48207:SF3">
    <property type="entry name" value="SUCCINATE--HYDROXYMETHYLGLUTARATE COA-TRANSFERASE"/>
    <property type="match status" value="1"/>
</dbReference>
<dbReference type="Proteomes" id="UP000293433">
    <property type="component" value="Unassembled WGS sequence"/>
</dbReference>
<protein>
    <submittedName>
        <fullName evidence="3">Crotonobetainyl-CoA:carnitine CoA-transferase CaiB-like acyl-CoA transferase</fullName>
    </submittedName>
</protein>
<organism evidence="3 4">
    <name type="scientific">Sphaerotilus mobilis</name>
    <dbReference type="NCBI Taxonomy" id="47994"/>
    <lineage>
        <taxon>Bacteria</taxon>
        <taxon>Pseudomonadati</taxon>
        <taxon>Pseudomonadota</taxon>
        <taxon>Betaproteobacteria</taxon>
        <taxon>Burkholderiales</taxon>
        <taxon>Sphaerotilaceae</taxon>
        <taxon>Sphaerotilus</taxon>
    </lineage>
</organism>
<dbReference type="Gene3D" id="3.30.1540.10">
    <property type="entry name" value="formyl-coa transferase, domain 3"/>
    <property type="match status" value="1"/>
</dbReference>
<dbReference type="PANTHER" id="PTHR48207">
    <property type="entry name" value="SUCCINATE--HYDROXYMETHYLGLUTARATE COA-TRANSFERASE"/>
    <property type="match status" value="1"/>
</dbReference>
<accession>A0A4Q7LPH1</accession>
<gene>
    <name evidence="3" type="ORF">EV685_1154</name>
</gene>
<evidence type="ECO:0000313" key="4">
    <source>
        <dbReference type="Proteomes" id="UP000293433"/>
    </source>
</evidence>
<dbReference type="InterPro" id="IPR044855">
    <property type="entry name" value="CoA-Trfase_III_dom3_sf"/>
</dbReference>
<name>A0A4Q7LPH1_9BURK</name>
<dbReference type="GO" id="GO:0008410">
    <property type="term" value="F:CoA-transferase activity"/>
    <property type="evidence" value="ECO:0007669"/>
    <property type="project" value="TreeGrafter"/>
</dbReference>
<keyword evidence="4" id="KW-1185">Reference proteome</keyword>
<evidence type="ECO:0000256" key="1">
    <source>
        <dbReference type="ARBA" id="ARBA00022679"/>
    </source>
</evidence>
<dbReference type="SUPFAM" id="SSF89796">
    <property type="entry name" value="CoA-transferase family III (CaiB/BaiF)"/>
    <property type="match status" value="1"/>
</dbReference>
<comment type="caution">
    <text evidence="3">The sequence shown here is derived from an EMBL/GenBank/DDBJ whole genome shotgun (WGS) entry which is preliminary data.</text>
</comment>
<evidence type="ECO:0000256" key="2">
    <source>
        <dbReference type="SAM" id="MobiDB-lite"/>
    </source>
</evidence>
<dbReference type="InterPro" id="IPR050483">
    <property type="entry name" value="CoA-transferase_III_domain"/>
</dbReference>
<dbReference type="Gene3D" id="3.40.50.10540">
    <property type="entry name" value="Crotonobetainyl-coa:carnitine coa-transferase, domain 1"/>
    <property type="match status" value="1"/>
</dbReference>
<reference evidence="3 4" key="1">
    <citation type="submission" date="2019-02" db="EMBL/GenBank/DDBJ databases">
        <title>Genomic Encyclopedia of Type Strains, Phase IV (KMG-IV): sequencing the most valuable type-strain genomes for metagenomic binning, comparative biology and taxonomic classification.</title>
        <authorList>
            <person name="Goeker M."/>
        </authorList>
    </citation>
    <scope>NUCLEOTIDE SEQUENCE [LARGE SCALE GENOMIC DNA]</scope>
    <source>
        <strain evidence="3 4">DSM 10617</strain>
    </source>
</reference>
<feature type="compositionally biased region" description="Basic and acidic residues" evidence="2">
    <location>
        <begin position="16"/>
        <end position="26"/>
    </location>
</feature>
<sequence>MGAPPQGGAVSGPAEPDPRRPLDKDPPAMLQGMRVLDLSRVLAGPWAGQLLADYGADVIKVERPDVGDDTRGWGPPWWGPADARMSAYYLSANRGKRSVAIDLATPEGAAMVRQLAAEADVLLENYKVGQLARYGLDAASLMSLNPRLVYCSVTGYGQDGPMAQAAGYDFAIQATGGLMSLTGEAEGTPGTQPQKVGVAVTDLFTGVYASTAILAALVERGRTGRGRHIDAALLDVQVAMLANQASNHLIGGTVPRRMGNAHPNIVPYQVFETADGHIVLAIGNDGQFTRLCELAGHAEVATDPRYARNPQRVAHRAELVPLLADWLRTRTTQAWMDLLEPHAVPCAPILDIAGVFTHPQVLARGLRVDLPSGSAFDHADHPANDHPAMPLVRNPMRVDGQAVVADQAPPALDQQGDAIRAALARGEGWPTR</sequence>
<dbReference type="AlphaFoldDB" id="A0A4Q7LPH1"/>
<proteinExistence type="predicted"/>
<dbReference type="Pfam" id="PF02515">
    <property type="entry name" value="CoA_transf_3"/>
    <property type="match status" value="1"/>
</dbReference>
<keyword evidence="1 3" id="KW-0808">Transferase</keyword>
<dbReference type="InterPro" id="IPR003673">
    <property type="entry name" value="CoA-Trfase_fam_III"/>
</dbReference>
<feature type="region of interest" description="Disordered" evidence="2">
    <location>
        <begin position="1"/>
        <end position="27"/>
    </location>
</feature>